<name>A0ABS5EU30_9PROT</name>
<dbReference type="Pfam" id="PF03401">
    <property type="entry name" value="TctC"/>
    <property type="match status" value="1"/>
</dbReference>
<reference evidence="3" key="1">
    <citation type="journal article" date="2021" name="Syst. Appl. Microbiol.">
        <title>Roseomonas hellenica sp. nov., isolated from roots of wild-growing Alkanna tinctoria.</title>
        <authorList>
            <person name="Rat A."/>
            <person name="Naranjo H.D."/>
            <person name="Lebbe L."/>
            <person name="Cnockaert M."/>
            <person name="Krigas N."/>
            <person name="Grigoriadou K."/>
            <person name="Maloupa E."/>
            <person name="Willems A."/>
        </authorList>
    </citation>
    <scope>NUCLEOTIDE SEQUENCE [LARGE SCALE GENOMIC DNA]</scope>
    <source>
        <strain evidence="3">LMG 31523</strain>
    </source>
</reference>
<evidence type="ECO:0000313" key="2">
    <source>
        <dbReference type="EMBL" id="MBR0663790.1"/>
    </source>
</evidence>
<protein>
    <submittedName>
        <fullName evidence="2">Tripartite tricarboxylate transporter substrate binding protein</fullName>
    </submittedName>
</protein>
<dbReference type="PANTHER" id="PTHR42928">
    <property type="entry name" value="TRICARBOXYLATE-BINDING PROTEIN"/>
    <property type="match status" value="1"/>
</dbReference>
<evidence type="ECO:0000313" key="3">
    <source>
        <dbReference type="Proteomes" id="UP001196870"/>
    </source>
</evidence>
<evidence type="ECO:0000256" key="1">
    <source>
        <dbReference type="ARBA" id="ARBA00006987"/>
    </source>
</evidence>
<dbReference type="PANTHER" id="PTHR42928:SF5">
    <property type="entry name" value="BLR1237 PROTEIN"/>
    <property type="match status" value="1"/>
</dbReference>
<dbReference type="RefSeq" id="WP_211851386.1">
    <property type="nucleotide sequence ID" value="NZ_JAAGBB010000005.1"/>
</dbReference>
<dbReference type="InterPro" id="IPR042100">
    <property type="entry name" value="Bug_dom1"/>
</dbReference>
<comment type="similarity">
    <text evidence="1">Belongs to the UPF0065 (bug) family.</text>
</comment>
<dbReference type="InterPro" id="IPR005064">
    <property type="entry name" value="BUG"/>
</dbReference>
<accession>A0ABS5EU30</accession>
<keyword evidence="3" id="KW-1185">Reference proteome</keyword>
<dbReference type="CDD" id="cd07012">
    <property type="entry name" value="PBP2_Bug_TTT"/>
    <property type="match status" value="1"/>
</dbReference>
<gene>
    <name evidence="2" type="ORF">GXW71_05405</name>
</gene>
<comment type="caution">
    <text evidence="2">The sequence shown here is derived from an EMBL/GenBank/DDBJ whole genome shotgun (WGS) entry which is preliminary data.</text>
</comment>
<proteinExistence type="inferred from homology"/>
<dbReference type="Gene3D" id="3.40.190.150">
    <property type="entry name" value="Bordetella uptake gene, domain 1"/>
    <property type="match status" value="1"/>
</dbReference>
<dbReference type="Proteomes" id="UP001196870">
    <property type="component" value="Unassembled WGS sequence"/>
</dbReference>
<dbReference type="SUPFAM" id="SSF53850">
    <property type="entry name" value="Periplasmic binding protein-like II"/>
    <property type="match status" value="1"/>
</dbReference>
<sequence>MDITRRAAIGAALTASVASRARAQSEWPNRSVRLIVPFPPGGGTDLLARVLAQHLQSRLGQPFVVENRSGGGGLLATELVTRAAPDGYTLAVNSSGPLTILPQLTSVPYDPMADFVHIALPAITPLLLVVAPNSRFRSFSDLLHRARRQPGGLNACTGGQGSPSHLIVEMLTRAFQLDMVQIPYRGSGPALTEAIAGNCDLLFDSGTSSLPFIRQGTLRALAVSGSARLAALPDVPTIAEQGAPGFEASAWSALFAPAGTPPPIVARLNQEVRALMATPAQQERLANSGSIPMDLSPEAFTAFLQRERASWGEIIRSANIRL</sequence>
<organism evidence="2 3">
    <name type="scientific">Plastoroseomonas hellenica</name>
    <dbReference type="NCBI Taxonomy" id="2687306"/>
    <lineage>
        <taxon>Bacteria</taxon>
        <taxon>Pseudomonadati</taxon>
        <taxon>Pseudomonadota</taxon>
        <taxon>Alphaproteobacteria</taxon>
        <taxon>Acetobacterales</taxon>
        <taxon>Acetobacteraceae</taxon>
        <taxon>Plastoroseomonas</taxon>
    </lineage>
</organism>
<dbReference type="PIRSF" id="PIRSF017082">
    <property type="entry name" value="YflP"/>
    <property type="match status" value="1"/>
</dbReference>
<dbReference type="Gene3D" id="3.40.190.10">
    <property type="entry name" value="Periplasmic binding protein-like II"/>
    <property type="match status" value="1"/>
</dbReference>
<dbReference type="EMBL" id="JAAGBB010000005">
    <property type="protein sequence ID" value="MBR0663790.1"/>
    <property type="molecule type" value="Genomic_DNA"/>
</dbReference>